<name>A0AAD5X0P2_9FUNG</name>
<keyword evidence="11" id="KW-1185">Reference proteome</keyword>
<dbReference type="Gene3D" id="2.130.10.10">
    <property type="entry name" value="YVTN repeat-like/Quinoprotein amine dehydrogenase"/>
    <property type="match status" value="2"/>
</dbReference>
<dbReference type="Pfam" id="PF25295">
    <property type="entry name" value="TPR_IFT122"/>
    <property type="match status" value="1"/>
</dbReference>
<feature type="domain" description="IFT122 first beta-propeller" evidence="8">
    <location>
        <begin position="2"/>
        <end position="191"/>
    </location>
</feature>
<dbReference type="InterPro" id="IPR039857">
    <property type="entry name" value="Ift122/121"/>
</dbReference>
<dbReference type="InterPro" id="IPR036322">
    <property type="entry name" value="WD40_repeat_dom_sf"/>
</dbReference>
<dbReference type="GO" id="GO:0030991">
    <property type="term" value="C:intraciliary transport particle A"/>
    <property type="evidence" value="ECO:0007669"/>
    <property type="project" value="TreeGrafter"/>
</dbReference>
<dbReference type="InterPro" id="IPR057411">
    <property type="entry name" value="TPR_IFT122"/>
</dbReference>
<dbReference type="Gene3D" id="1.25.40.470">
    <property type="match status" value="1"/>
</dbReference>
<dbReference type="GO" id="GO:1905515">
    <property type="term" value="P:non-motile cilium assembly"/>
    <property type="evidence" value="ECO:0007669"/>
    <property type="project" value="TreeGrafter"/>
</dbReference>
<dbReference type="GO" id="GO:0061512">
    <property type="term" value="P:protein localization to cilium"/>
    <property type="evidence" value="ECO:0007669"/>
    <property type="project" value="TreeGrafter"/>
</dbReference>
<evidence type="ECO:0000256" key="5">
    <source>
        <dbReference type="ARBA" id="ARBA00023069"/>
    </source>
</evidence>
<dbReference type="Pfam" id="PF23377">
    <property type="entry name" value="Beta-prop_IFT122_2nd"/>
    <property type="match status" value="1"/>
</dbReference>
<dbReference type="InterPro" id="IPR056153">
    <property type="entry name" value="Beta-prop_IFT122_1st"/>
</dbReference>
<dbReference type="InterPro" id="IPR056152">
    <property type="entry name" value="Beta-prop_IFT122_2nd"/>
</dbReference>
<protein>
    <recommendedName>
        <fullName evidence="2">Intraflagellar transport protein 122 homolog</fullName>
    </recommendedName>
</protein>
<keyword evidence="4" id="KW-0677">Repeat</keyword>
<organism evidence="10 11">
    <name type="scientific">Rhizophlyctis rosea</name>
    <dbReference type="NCBI Taxonomy" id="64517"/>
    <lineage>
        <taxon>Eukaryota</taxon>
        <taxon>Fungi</taxon>
        <taxon>Fungi incertae sedis</taxon>
        <taxon>Chytridiomycota</taxon>
        <taxon>Chytridiomycota incertae sedis</taxon>
        <taxon>Chytridiomycetes</taxon>
        <taxon>Rhizophlyctidales</taxon>
        <taxon>Rhizophlyctidaceae</taxon>
        <taxon>Rhizophlyctis</taxon>
    </lineage>
</organism>
<feature type="domain" description="IFT122 first beta-propeller" evidence="8">
    <location>
        <begin position="194"/>
        <end position="294"/>
    </location>
</feature>
<feature type="non-terminal residue" evidence="10">
    <location>
        <position position="626"/>
    </location>
</feature>
<feature type="domain" description="Intraflagellar transport protein 122 homolog TPR" evidence="9">
    <location>
        <begin position="560"/>
        <end position="625"/>
    </location>
</feature>
<accession>A0AAD5X0P2</accession>
<dbReference type="EMBL" id="JADGJD010001773">
    <property type="protein sequence ID" value="KAJ3038043.1"/>
    <property type="molecule type" value="Genomic_DNA"/>
</dbReference>
<comment type="caution">
    <text evidence="10">The sequence shown here is derived from an EMBL/GenBank/DDBJ whole genome shotgun (WGS) entry which is preliminary data.</text>
</comment>
<evidence type="ECO:0000313" key="11">
    <source>
        <dbReference type="Proteomes" id="UP001212841"/>
    </source>
</evidence>
<reference evidence="10" key="1">
    <citation type="submission" date="2020-05" db="EMBL/GenBank/DDBJ databases">
        <title>Phylogenomic resolution of chytrid fungi.</title>
        <authorList>
            <person name="Stajich J.E."/>
            <person name="Amses K."/>
            <person name="Simmons R."/>
            <person name="Seto K."/>
            <person name="Myers J."/>
            <person name="Bonds A."/>
            <person name="Quandt C.A."/>
            <person name="Barry K."/>
            <person name="Liu P."/>
            <person name="Grigoriev I."/>
            <person name="Longcore J.E."/>
            <person name="James T.Y."/>
        </authorList>
    </citation>
    <scope>NUCLEOTIDE SEQUENCE</scope>
    <source>
        <strain evidence="10">JEL0318</strain>
    </source>
</reference>
<sequence length="626" mass="70624">MRTFLTWQDKIQDRDGIKQPIYDLCFIGDGSQLVAAAGAELLVYDVAEGDLLQSLKAHKDTVICVTPLRTGGFASGGADKTVIIWSGKCEGIVKYTHNDPIQCLAGNMVSGQVVSCTSSDVGLWSTEMKTVAKHKVSSRVLCVSWTPDGQHFAIGMYSGQVSIRNNQGEEKVRIDRSSDPVWSLAWCPAADREVDILAVTDWTQKLGFYQLTGQQVGKDRVLGYDPCTVSYFSNGDYLVMGGSDKKLTLWTADGIRLGPICERDSWIWSAKVRPKHNYIAVGCNDGTISLHQIVFNTVHGLYYDRYAYRENMTDVVIQHLTTDQRARIKCRDYIKKIALYRDRLAVQLPDRVIIYELFHDDATDMHYRIKEKLQKKLDCNLLVVTAQHIILCLEKKLQMYNFTGTKEREWSLEALIRYIKVIGGPAGREGLLVGLKNGTILQIFLNNPFPIPLIKQPTSVRCLDLSMSRTKLAVVDEHNVCLVYDLKTKQLLYQEPNANSVAWNTEHEDMLCYSGNGVLNIKASNFPPHSQKMQGFVVGFKGSRIFCLHVYAMMTVDVPQSASLERYIEKKDHAAAYQIACLGVTEADWRKLAMDALESLRLDVARKAFVRVKDLKWIDLVLDIER</sequence>
<gene>
    <name evidence="10" type="ORF">HK097_003308</name>
</gene>
<dbReference type="GO" id="GO:0097730">
    <property type="term" value="C:non-motile cilium"/>
    <property type="evidence" value="ECO:0007669"/>
    <property type="project" value="TreeGrafter"/>
</dbReference>
<dbReference type="PANTHER" id="PTHR12764">
    <property type="entry name" value="WD REPEAT DOMAIN-RELATED"/>
    <property type="match status" value="1"/>
</dbReference>
<keyword evidence="6" id="KW-0966">Cell projection</keyword>
<evidence type="ECO:0000259" key="9">
    <source>
        <dbReference type="Pfam" id="PF25295"/>
    </source>
</evidence>
<dbReference type="AlphaFoldDB" id="A0AAD5X0P2"/>
<keyword evidence="3" id="KW-0853">WD repeat</keyword>
<dbReference type="PANTHER" id="PTHR12764:SF4">
    <property type="entry name" value="INTRAFLAGELLAR TRANSPORT PROTEIN 122 HOMOLOG"/>
    <property type="match status" value="1"/>
</dbReference>
<dbReference type="InterPro" id="IPR015943">
    <property type="entry name" value="WD40/YVTN_repeat-like_dom_sf"/>
</dbReference>
<dbReference type="SUPFAM" id="SSF50978">
    <property type="entry name" value="WD40 repeat-like"/>
    <property type="match status" value="2"/>
</dbReference>
<evidence type="ECO:0000313" key="10">
    <source>
        <dbReference type="EMBL" id="KAJ3038043.1"/>
    </source>
</evidence>
<evidence type="ECO:0000256" key="4">
    <source>
        <dbReference type="ARBA" id="ARBA00022737"/>
    </source>
</evidence>
<evidence type="ECO:0000259" key="7">
    <source>
        <dbReference type="Pfam" id="PF23377"/>
    </source>
</evidence>
<feature type="domain" description="IFT122 second beta-propeller" evidence="7">
    <location>
        <begin position="299"/>
        <end position="553"/>
    </location>
</feature>
<dbReference type="InterPro" id="IPR001680">
    <property type="entry name" value="WD40_rpt"/>
</dbReference>
<comment type="subcellular location">
    <subcellularLocation>
        <location evidence="1">Cell projection</location>
        <location evidence="1">Cilium</location>
    </subcellularLocation>
</comment>
<keyword evidence="5" id="KW-0969">Cilium</keyword>
<dbReference type="GO" id="GO:0035721">
    <property type="term" value="P:intraciliary retrograde transport"/>
    <property type="evidence" value="ECO:0007669"/>
    <property type="project" value="TreeGrafter"/>
</dbReference>
<evidence type="ECO:0000256" key="2">
    <source>
        <dbReference type="ARBA" id="ARBA00019442"/>
    </source>
</evidence>
<evidence type="ECO:0000256" key="6">
    <source>
        <dbReference type="ARBA" id="ARBA00023273"/>
    </source>
</evidence>
<evidence type="ECO:0000259" key="8">
    <source>
        <dbReference type="Pfam" id="PF23381"/>
    </source>
</evidence>
<dbReference type="Proteomes" id="UP001212841">
    <property type="component" value="Unassembled WGS sequence"/>
</dbReference>
<dbReference type="Pfam" id="PF23381">
    <property type="entry name" value="Beta-prop_IFT122_1st"/>
    <property type="match status" value="2"/>
</dbReference>
<dbReference type="SMART" id="SM00320">
    <property type="entry name" value="WD40"/>
    <property type="match status" value="7"/>
</dbReference>
<evidence type="ECO:0000256" key="3">
    <source>
        <dbReference type="ARBA" id="ARBA00022574"/>
    </source>
</evidence>
<evidence type="ECO:0000256" key="1">
    <source>
        <dbReference type="ARBA" id="ARBA00004138"/>
    </source>
</evidence>
<proteinExistence type="predicted"/>